<dbReference type="InterPro" id="IPR045087">
    <property type="entry name" value="Cu-oxidase_fam"/>
</dbReference>
<keyword evidence="3" id="KW-0186">Copper</keyword>
<dbReference type="STRING" id="1089553.Tph_c18740"/>
<organism evidence="5 6">
    <name type="scientific">Thermacetogenium phaeum (strain ATCC BAA-254 / DSM 26808 / PB)</name>
    <dbReference type="NCBI Taxonomy" id="1089553"/>
    <lineage>
        <taxon>Bacteria</taxon>
        <taxon>Bacillati</taxon>
        <taxon>Bacillota</taxon>
        <taxon>Clostridia</taxon>
        <taxon>Thermoanaerobacterales</taxon>
        <taxon>Thermoanaerobacteraceae</taxon>
        <taxon>Thermacetogenium</taxon>
    </lineage>
</organism>
<dbReference type="AlphaFoldDB" id="K4LGC7"/>
<dbReference type="InterPro" id="IPR008972">
    <property type="entry name" value="Cupredoxin"/>
</dbReference>
<dbReference type="RefSeq" id="WP_015050948.1">
    <property type="nucleotide sequence ID" value="NC_018870.1"/>
</dbReference>
<dbReference type="PANTHER" id="PTHR11709">
    <property type="entry name" value="MULTI-COPPER OXIDASE"/>
    <property type="match status" value="1"/>
</dbReference>
<dbReference type="OrthoDB" id="9757546at2"/>
<dbReference type="HOGENOM" id="CLU_049592_0_0_9"/>
<keyword evidence="2 5" id="KW-0560">Oxidoreductase</keyword>
<gene>
    <name evidence="5" type="ordered locus">Tph_c18740</name>
</gene>
<evidence type="ECO:0000313" key="6">
    <source>
        <dbReference type="Proteomes" id="UP000000467"/>
    </source>
</evidence>
<dbReference type="eggNOG" id="COG2132">
    <property type="taxonomic scope" value="Bacteria"/>
</dbReference>
<evidence type="ECO:0000256" key="3">
    <source>
        <dbReference type="ARBA" id="ARBA00023008"/>
    </source>
</evidence>
<proteinExistence type="predicted"/>
<keyword evidence="6" id="KW-1185">Reference proteome</keyword>
<dbReference type="GO" id="GO:0046872">
    <property type="term" value="F:metal ion binding"/>
    <property type="evidence" value="ECO:0007669"/>
    <property type="project" value="UniProtKB-KW"/>
</dbReference>
<dbReference type="Proteomes" id="UP000000467">
    <property type="component" value="Chromosome"/>
</dbReference>
<protein>
    <submittedName>
        <fullName evidence="5">Ferroxidase</fullName>
        <ecNumber evidence="5">1.16.3.1</ecNumber>
    </submittedName>
</protein>
<reference evidence="5 6" key="1">
    <citation type="journal article" date="2012" name="BMC Genomics">
        <title>Genome-guided analysis of physiological and morphological traits of the fermentative acetate oxidizer Thermacetogenium phaeum.</title>
        <authorList>
            <person name="Oehler D."/>
            <person name="Poehlein A."/>
            <person name="Leimbach A."/>
            <person name="Muller N."/>
            <person name="Daniel R."/>
            <person name="Gottschalk G."/>
            <person name="Schink B."/>
        </authorList>
    </citation>
    <scope>NUCLEOTIDE SEQUENCE [LARGE SCALE GENOMIC DNA]</scope>
    <source>
        <strain evidence="6">ATCC BAA-254 / DSM 26808 / PB</strain>
    </source>
</reference>
<dbReference type="InterPro" id="IPR001117">
    <property type="entry name" value="Cu-oxidase_2nd"/>
</dbReference>
<sequence length="335" mass="36567">MAIVIKNFQVAAGLLSLPGKSIPFWGLTGELFGFPQTPGPFIEAVAGDRVVVNLVANFMKPLGEPLSLIFPGQENVMVTKFPGGPFIPQPVQPQYSGRIMISLADYLDESSDLFIVYQFKAVKPGIYLYESGFNSEKQVQMGIYGVIVVRPPGYNTPGHPNYKTAYGSGTGSFYDVEKVLVLAEIDSTMHNSVVPGAYYNMLRFKPDYWVINGRCFPDTLNGNNNSGQPYGSGVSCRVGQRVLLRVINAGFQNHTFYLGGLVGRVIAEDGFPLASPSLDATYEITGITLGSGQSADIVIAPTTPGQYYLYDREYHHLVNNDQFPGGMMTRIDVSD</sequence>
<dbReference type="PANTHER" id="PTHR11709:SF394">
    <property type="entry name" value="FI03373P-RELATED"/>
    <property type="match status" value="1"/>
</dbReference>
<keyword evidence="1" id="KW-0479">Metal-binding</keyword>
<evidence type="ECO:0000256" key="1">
    <source>
        <dbReference type="ARBA" id="ARBA00022723"/>
    </source>
</evidence>
<accession>K4LGC7</accession>
<dbReference type="SUPFAM" id="SSF49503">
    <property type="entry name" value="Cupredoxins"/>
    <property type="match status" value="2"/>
</dbReference>
<evidence type="ECO:0000313" key="5">
    <source>
        <dbReference type="EMBL" id="AFV12071.1"/>
    </source>
</evidence>
<dbReference type="Gene3D" id="2.60.40.420">
    <property type="entry name" value="Cupredoxins - blue copper proteins"/>
    <property type="match status" value="1"/>
</dbReference>
<dbReference type="Pfam" id="PF00394">
    <property type="entry name" value="Cu-oxidase"/>
    <property type="match status" value="1"/>
</dbReference>
<evidence type="ECO:0000259" key="4">
    <source>
        <dbReference type="Pfam" id="PF00394"/>
    </source>
</evidence>
<dbReference type="EC" id="1.16.3.1" evidence="5"/>
<name>K4LGC7_THEPS</name>
<dbReference type="EMBL" id="CP003732">
    <property type="protein sequence ID" value="AFV12071.1"/>
    <property type="molecule type" value="Genomic_DNA"/>
</dbReference>
<evidence type="ECO:0000256" key="2">
    <source>
        <dbReference type="ARBA" id="ARBA00023002"/>
    </source>
</evidence>
<dbReference type="GO" id="GO:0004322">
    <property type="term" value="F:ferroxidase activity"/>
    <property type="evidence" value="ECO:0007669"/>
    <property type="project" value="UniProtKB-EC"/>
</dbReference>
<feature type="domain" description="Plastocyanin-like" evidence="4">
    <location>
        <begin position="206"/>
        <end position="318"/>
    </location>
</feature>
<dbReference type="KEGG" id="tpz:Tph_c18740"/>